<comment type="caution">
    <text evidence="3">The sequence shown here is derived from an EMBL/GenBank/DDBJ whole genome shotgun (WGS) entry which is preliminary data.</text>
</comment>
<organism evidence="3 4">
    <name type="scientific">Dyella jejuensis</name>
    <dbReference type="NCBI Taxonomy" id="1432009"/>
    <lineage>
        <taxon>Bacteria</taxon>
        <taxon>Pseudomonadati</taxon>
        <taxon>Pseudomonadota</taxon>
        <taxon>Gammaproteobacteria</taxon>
        <taxon>Lysobacterales</taxon>
        <taxon>Rhodanobacteraceae</taxon>
        <taxon>Dyella</taxon>
    </lineage>
</organism>
<feature type="transmembrane region" description="Helical" evidence="1">
    <location>
        <begin position="114"/>
        <end position="131"/>
    </location>
</feature>
<feature type="transmembrane region" description="Helical" evidence="1">
    <location>
        <begin position="335"/>
        <end position="354"/>
    </location>
</feature>
<protein>
    <submittedName>
        <fullName evidence="3">Glycosyltransferase family 39 protein</fullName>
    </submittedName>
</protein>
<evidence type="ECO:0000313" key="4">
    <source>
        <dbReference type="Proteomes" id="UP001620461"/>
    </source>
</evidence>
<keyword evidence="1" id="KW-0472">Membrane</keyword>
<proteinExistence type="predicted"/>
<name>A0ABW8JL36_9GAMM</name>
<keyword evidence="1" id="KW-0812">Transmembrane</keyword>
<feature type="transmembrane region" description="Helical" evidence="1">
    <location>
        <begin position="137"/>
        <end position="154"/>
    </location>
</feature>
<feature type="transmembrane region" description="Helical" evidence="1">
    <location>
        <begin position="271"/>
        <end position="301"/>
    </location>
</feature>
<keyword evidence="1" id="KW-1133">Transmembrane helix</keyword>
<feature type="transmembrane region" description="Helical" evidence="1">
    <location>
        <begin position="7"/>
        <end position="28"/>
    </location>
</feature>
<dbReference type="InterPro" id="IPR038731">
    <property type="entry name" value="RgtA/B/C-like"/>
</dbReference>
<reference evidence="3 4" key="1">
    <citation type="submission" date="2020-10" db="EMBL/GenBank/DDBJ databases">
        <title>Phylogeny of dyella-like bacteria.</title>
        <authorList>
            <person name="Fu J."/>
        </authorList>
    </citation>
    <scope>NUCLEOTIDE SEQUENCE [LARGE SCALE GENOMIC DNA]</scope>
    <source>
        <strain evidence="3 4">JP1</strain>
    </source>
</reference>
<keyword evidence="4" id="KW-1185">Reference proteome</keyword>
<feature type="transmembrane region" description="Helical" evidence="1">
    <location>
        <begin position="161"/>
        <end position="177"/>
    </location>
</feature>
<feature type="domain" description="Glycosyltransferase RgtA/B/C/D-like" evidence="2">
    <location>
        <begin position="66"/>
        <end position="216"/>
    </location>
</feature>
<dbReference type="RefSeq" id="WP_404547458.1">
    <property type="nucleotide sequence ID" value="NZ_JADIKJ010000012.1"/>
</dbReference>
<dbReference type="Pfam" id="PF13231">
    <property type="entry name" value="PMT_2"/>
    <property type="match status" value="1"/>
</dbReference>
<dbReference type="Proteomes" id="UP001620461">
    <property type="component" value="Unassembled WGS sequence"/>
</dbReference>
<evidence type="ECO:0000259" key="2">
    <source>
        <dbReference type="Pfam" id="PF13231"/>
    </source>
</evidence>
<evidence type="ECO:0000313" key="3">
    <source>
        <dbReference type="EMBL" id="MFK2900936.1"/>
    </source>
</evidence>
<feature type="transmembrane region" description="Helical" evidence="1">
    <location>
        <begin position="84"/>
        <end position="102"/>
    </location>
</feature>
<feature type="transmembrane region" description="Helical" evidence="1">
    <location>
        <begin position="313"/>
        <end position="330"/>
    </location>
</feature>
<evidence type="ECO:0000256" key="1">
    <source>
        <dbReference type="SAM" id="Phobius"/>
    </source>
</evidence>
<sequence>MKPGALWYYRLSPLIIVIAALGSTFWSLNARHYFYADDWGWLEHTAFANWSDIFHLFPKGIYNDRPAGAIFIFLMYRVFGLDSHAYNVFWLLLHVLNCLIFYKLVRQILPANRALIASIVAAAWFSTLIAVHWVGAIFDLAGATWCMLCVLLYVQARRASRWAWLLLIGAALTHILAIRCKEFAMALVVVLASWEFLVIESDSFSRRLIRLAPHFFITVLYGLIYIRLYRLDAAFVSDGAYKIALSPSTVLANVAYYMSQAFYMPEHSSPLLGYLLLLVIVVIGFSSRAALAGLISAAALMSAVLIMPNQRNILYLYAPHFFLAFSLCAIKPRSLVVTNLMVVLAVLLLGWPFYSHQWKWSRDFYLSTGAYSNRLMNDYKREMNGKPVPHMVTIGVTQPYFDPFSWGRGAALRLYYRNRTIKANVVQLSGSKDDPCEKVAGVCLVEREGHLVLHQ</sequence>
<feature type="transmembrane region" description="Helical" evidence="1">
    <location>
        <begin position="211"/>
        <end position="228"/>
    </location>
</feature>
<dbReference type="EMBL" id="JADIKJ010000012">
    <property type="protein sequence ID" value="MFK2900936.1"/>
    <property type="molecule type" value="Genomic_DNA"/>
</dbReference>
<accession>A0ABW8JL36</accession>
<feature type="transmembrane region" description="Helical" evidence="1">
    <location>
        <begin position="183"/>
        <end position="199"/>
    </location>
</feature>
<gene>
    <name evidence="3" type="ORF">ISP15_11370</name>
</gene>